<evidence type="ECO:0000256" key="2">
    <source>
        <dbReference type="ARBA" id="ARBA00011643"/>
    </source>
</evidence>
<dbReference type="Gene3D" id="3.40.1390.30">
    <property type="entry name" value="NIF3 (NGG1p interacting factor 3)-like"/>
    <property type="match status" value="2"/>
</dbReference>
<name>A0AAU7VAS6_9ACTO</name>
<dbReference type="PANTHER" id="PTHR13799:SF14">
    <property type="entry name" value="GTP CYCLOHYDROLASE 1 TYPE 2 HOMOLOG"/>
    <property type="match status" value="1"/>
</dbReference>
<evidence type="ECO:0000256" key="3">
    <source>
        <dbReference type="ARBA" id="ARBA00022112"/>
    </source>
</evidence>
<keyword evidence="4 5" id="KW-0479">Metal-binding</keyword>
<dbReference type="KEGG" id="sapp:SAC06_04595"/>
<dbReference type="GO" id="GO:0046872">
    <property type="term" value="F:metal ion binding"/>
    <property type="evidence" value="ECO:0007669"/>
    <property type="project" value="UniProtKB-KW"/>
</dbReference>
<dbReference type="NCBIfam" id="TIGR00486">
    <property type="entry name" value="YbgI_SA1388"/>
    <property type="match status" value="1"/>
</dbReference>
<gene>
    <name evidence="6" type="ORF">SAC06_04595</name>
</gene>
<dbReference type="FunFam" id="3.40.1390.30:FF:000001">
    <property type="entry name" value="GTP cyclohydrolase 1 type 2"/>
    <property type="match status" value="1"/>
</dbReference>
<proteinExistence type="inferred from homology"/>
<reference evidence="6" key="1">
    <citation type="submission" date="2023-11" db="EMBL/GenBank/DDBJ databases">
        <title>Scrofimicrobium hongkongense sp. nov., isolated from a patient with peritonitis.</title>
        <authorList>
            <person name="Lao H.Y."/>
            <person name="Wong A.Y.P."/>
            <person name="Ng T.L."/>
            <person name="Wong R.Y.L."/>
            <person name="Yau M.C.Y."/>
            <person name="Lam J.Y.W."/>
            <person name="Siu G.K.H."/>
        </authorList>
    </citation>
    <scope>NUCLEOTIDE SEQUENCE</scope>
    <source>
        <strain evidence="6">R131</strain>
    </source>
</reference>
<dbReference type="AlphaFoldDB" id="A0AAU7VAS6"/>
<dbReference type="InterPro" id="IPR036069">
    <property type="entry name" value="DUF34/NIF3_sf"/>
</dbReference>
<feature type="binding site" evidence="5">
    <location>
        <position position="64"/>
    </location>
    <ligand>
        <name>a divalent metal cation</name>
        <dbReference type="ChEBI" id="CHEBI:60240"/>
        <label>2</label>
    </ligand>
</feature>
<sequence length="267" mass="28418">MSVTLGQLIQFMEHRYPPATAESWDRVGLVVGNRSQPISRVLLAVDPVPEVVAEARGYDLLLTHHPLYLRGTSFLSEDEAKGRMVTDLIRRGTALYCAHTNGDANAGGVADALADLLGLTGTEPLIPESGLGRIGTVPAQTVREFAHLVVERLPAGPTGLLVGGDLDAVISRVAVSGGSGDSFLEAARAAGAEVYVTADLRHHPASEHLINGGPALICGSHWATEWPWLPRLQAQLRAEFADSLQVDVSAQVTEPWALHLPTKGPTR</sequence>
<evidence type="ECO:0000313" key="6">
    <source>
        <dbReference type="EMBL" id="XBW08839.1"/>
    </source>
</evidence>
<dbReference type="GO" id="GO:0005737">
    <property type="term" value="C:cytoplasm"/>
    <property type="evidence" value="ECO:0007669"/>
    <property type="project" value="TreeGrafter"/>
</dbReference>
<dbReference type="EMBL" id="CP138335">
    <property type="protein sequence ID" value="XBW08839.1"/>
    <property type="molecule type" value="Genomic_DNA"/>
</dbReference>
<dbReference type="SUPFAM" id="SSF102705">
    <property type="entry name" value="NIF3 (NGG1p interacting factor 3)-like"/>
    <property type="match status" value="1"/>
</dbReference>
<protein>
    <recommendedName>
        <fullName evidence="3">GTP cyclohydrolase 1 type 2 homolog</fullName>
    </recommendedName>
</protein>
<evidence type="ECO:0000256" key="5">
    <source>
        <dbReference type="PIRSR" id="PIRSR602678-1"/>
    </source>
</evidence>
<evidence type="ECO:0000256" key="4">
    <source>
        <dbReference type="ARBA" id="ARBA00022723"/>
    </source>
</evidence>
<feature type="binding site" evidence="5">
    <location>
        <position position="103"/>
    </location>
    <ligand>
        <name>a divalent metal cation</name>
        <dbReference type="ChEBI" id="CHEBI:60240"/>
        <label>1</label>
    </ligand>
</feature>
<dbReference type="InterPro" id="IPR002678">
    <property type="entry name" value="DUF34/NIF3"/>
</dbReference>
<dbReference type="Pfam" id="PF01784">
    <property type="entry name" value="DUF34_NIF3"/>
    <property type="match status" value="1"/>
</dbReference>
<organism evidence="6">
    <name type="scientific">Scrofimicrobium appendicitidis</name>
    <dbReference type="NCBI Taxonomy" id="3079930"/>
    <lineage>
        <taxon>Bacteria</taxon>
        <taxon>Bacillati</taxon>
        <taxon>Actinomycetota</taxon>
        <taxon>Actinomycetes</taxon>
        <taxon>Actinomycetales</taxon>
        <taxon>Actinomycetaceae</taxon>
        <taxon>Scrofimicrobium</taxon>
    </lineage>
</organism>
<comment type="subunit">
    <text evidence="2">Homohexamer.</text>
</comment>
<feature type="binding site" evidence="5">
    <location>
        <position position="221"/>
    </location>
    <ligand>
        <name>a divalent metal cation</name>
        <dbReference type="ChEBI" id="CHEBI:60240"/>
        <label>1</label>
    </ligand>
</feature>
<feature type="binding site" evidence="5">
    <location>
        <position position="65"/>
    </location>
    <ligand>
        <name>a divalent metal cation</name>
        <dbReference type="ChEBI" id="CHEBI:60240"/>
        <label>1</label>
    </ligand>
</feature>
<evidence type="ECO:0000256" key="1">
    <source>
        <dbReference type="ARBA" id="ARBA00006964"/>
    </source>
</evidence>
<comment type="similarity">
    <text evidence="1">Belongs to the GTP cyclohydrolase I type 2/NIF3 family.</text>
</comment>
<feature type="binding site" evidence="5">
    <location>
        <position position="225"/>
    </location>
    <ligand>
        <name>a divalent metal cation</name>
        <dbReference type="ChEBI" id="CHEBI:60240"/>
        <label>1</label>
    </ligand>
</feature>
<dbReference type="PANTHER" id="PTHR13799">
    <property type="entry name" value="NGG1 INTERACTING FACTOR 3"/>
    <property type="match status" value="1"/>
</dbReference>
<accession>A0AAU7VAS6</accession>
<dbReference type="RefSeq" id="WP_350259039.1">
    <property type="nucleotide sequence ID" value="NZ_CP138335.1"/>
</dbReference>